<feature type="domain" description="VWFA" evidence="1">
    <location>
        <begin position="101"/>
        <end position="277"/>
    </location>
</feature>
<dbReference type="PROSITE" id="PS50234">
    <property type="entry name" value="VWFA"/>
    <property type="match status" value="2"/>
</dbReference>
<dbReference type="SMART" id="SM00327">
    <property type="entry name" value="VWA"/>
    <property type="match status" value="2"/>
</dbReference>
<evidence type="ECO:0000313" key="4">
    <source>
        <dbReference type="Proteomes" id="UP000762676"/>
    </source>
</evidence>
<evidence type="ECO:0000259" key="2">
    <source>
        <dbReference type="PROSITE" id="PS50940"/>
    </source>
</evidence>
<dbReference type="PRINTS" id="PR00453">
    <property type="entry name" value="VWFADOMAIN"/>
</dbReference>
<dbReference type="GO" id="GO:0005576">
    <property type="term" value="C:extracellular region"/>
    <property type="evidence" value="ECO:0007669"/>
    <property type="project" value="InterPro"/>
</dbReference>
<reference evidence="3 4" key="1">
    <citation type="journal article" date="2021" name="Elife">
        <title>Chloroplast acquisition without the gene transfer in kleptoplastic sea slugs, Plakobranchus ocellatus.</title>
        <authorList>
            <person name="Maeda T."/>
            <person name="Takahashi S."/>
            <person name="Yoshida T."/>
            <person name="Shimamura S."/>
            <person name="Takaki Y."/>
            <person name="Nagai Y."/>
            <person name="Toyoda A."/>
            <person name="Suzuki Y."/>
            <person name="Arimoto A."/>
            <person name="Ishii H."/>
            <person name="Satoh N."/>
            <person name="Nishiyama T."/>
            <person name="Hasebe M."/>
            <person name="Maruyama T."/>
            <person name="Minagawa J."/>
            <person name="Obokata J."/>
            <person name="Shigenobu S."/>
        </authorList>
    </citation>
    <scope>NUCLEOTIDE SEQUENCE [LARGE SCALE GENOMIC DNA]</scope>
</reference>
<dbReference type="GO" id="GO:0008061">
    <property type="term" value="F:chitin binding"/>
    <property type="evidence" value="ECO:0007669"/>
    <property type="project" value="InterPro"/>
</dbReference>
<protein>
    <submittedName>
        <fullName evidence="3">Collagen alpha-3(VI) chain</fullName>
    </submittedName>
</protein>
<keyword evidence="3" id="KW-0176">Collagen</keyword>
<dbReference type="InterPro" id="IPR002035">
    <property type="entry name" value="VWF_A"/>
</dbReference>
<keyword evidence="4" id="KW-1185">Reference proteome</keyword>
<comment type="caution">
    <text evidence="3">The sequence shown here is derived from an EMBL/GenBank/DDBJ whole genome shotgun (WGS) entry which is preliminary data.</text>
</comment>
<dbReference type="GO" id="GO:0005581">
    <property type="term" value="C:collagen trimer"/>
    <property type="evidence" value="ECO:0007669"/>
    <property type="project" value="UniProtKB-KW"/>
</dbReference>
<dbReference type="Gene3D" id="2.170.140.10">
    <property type="entry name" value="Chitin binding domain"/>
    <property type="match status" value="1"/>
</dbReference>
<dbReference type="Gene3D" id="3.40.50.410">
    <property type="entry name" value="von Willebrand factor, type A domain"/>
    <property type="match status" value="3"/>
</dbReference>
<dbReference type="PANTHER" id="PTHR24020:SF20">
    <property type="entry name" value="PH DOMAIN-CONTAINING PROTEIN"/>
    <property type="match status" value="1"/>
</dbReference>
<gene>
    <name evidence="3" type="ORF">ElyMa_001027200</name>
</gene>
<dbReference type="InterPro" id="IPR050525">
    <property type="entry name" value="ECM_Assembly_Org"/>
</dbReference>
<organism evidence="3 4">
    <name type="scientific">Elysia marginata</name>
    <dbReference type="NCBI Taxonomy" id="1093978"/>
    <lineage>
        <taxon>Eukaryota</taxon>
        <taxon>Metazoa</taxon>
        <taxon>Spiralia</taxon>
        <taxon>Lophotrochozoa</taxon>
        <taxon>Mollusca</taxon>
        <taxon>Gastropoda</taxon>
        <taxon>Heterobranchia</taxon>
        <taxon>Euthyneura</taxon>
        <taxon>Panpulmonata</taxon>
        <taxon>Sacoglossa</taxon>
        <taxon>Placobranchoidea</taxon>
        <taxon>Plakobranchidae</taxon>
        <taxon>Elysia</taxon>
    </lineage>
</organism>
<proteinExistence type="predicted"/>
<sequence>MPVGSPRLLYLLLPPSSSFFSSTIPTRTLAQAREAKRLGIQIYAVGVAGARNEIDLNELRAVASSPEMALITPDFRTLENTLNNAAEQVCVSLECGRAQIDMVFMLDSSTAVGPANFQRLKEFIIEFLFFAHIHVGNIRVGVMTYSDAPVMHFNMLSFIGNEQGLNQAIRAIQYRPGGKNMAAAFQFVRQQMYTVPNGDRQTAPDVLIMVSGRMDTVNQGQMIREAEATRAAGIHVYAVGVGLPNTRELDGVASRPLQNNRFLVQGFDMLQTIIQPIYSNFNRFCATCFMGQTDIWYVVDLSMAAERLSRFDFTNDFARLKNGLIKQINIALDPSVANPGVRMGLVSFSDQAQRVVSTVDQRSVSRTAQAVNAIPGFIRVGGSNIVQALQQITTPPQRSRWNSYVAMVTPQSSFNMLPAIQNEISRLRQLGYTPVFFVVRDNARVSPAQIGMTGVGPQYFYYIQSYQLLEEATKNFTRDILCAAPPPPTTRAPVVRGNGLCARSRYQVDGMDVVGHPSDCDKYVQCYFNRNTNMDLAIVRNCPMGLYWLQTRRQCVPPREANCQTDKCLEDCDAYKAKGACGAYWECNGRRSEFKCCRPMFSFKPGKGCSFDPACQDVCETKTWCGLCLKRPNYRMPYGYDVMSLPAAGNQGNQRFPPNQVASRWLPRHCDYNYFDAVTCDCTRDMQAVCPADRSFNLRDPRFVQGMQAGNVAGIRVKDVTPTTSGVTLGRTSEIHVDVNKREKGAPFSIVLRFSEGQAFSPYGQVILTSGMNCGEKRGLVVNADNRFISAQVFSKDGQKETVSVPYQGIAPNEPKDLVINYAENVLSLSVKGRNHQYIAQSKAPVDICISCGIDIGAALNKQSIVSGQVQGISVHSCGFQSFYN</sequence>
<dbReference type="Pfam" id="PF00092">
    <property type="entry name" value="VWA"/>
    <property type="match status" value="2"/>
</dbReference>
<dbReference type="SUPFAM" id="SSF57625">
    <property type="entry name" value="Invertebrate chitin-binding proteins"/>
    <property type="match status" value="1"/>
</dbReference>
<dbReference type="Proteomes" id="UP000762676">
    <property type="component" value="Unassembled WGS sequence"/>
</dbReference>
<dbReference type="AlphaFoldDB" id="A0AAV4HPS0"/>
<dbReference type="InterPro" id="IPR036465">
    <property type="entry name" value="vWFA_dom_sf"/>
</dbReference>
<dbReference type="Pfam" id="PF01607">
    <property type="entry name" value="CBM_14"/>
    <property type="match status" value="1"/>
</dbReference>
<dbReference type="InterPro" id="IPR036508">
    <property type="entry name" value="Chitin-bd_dom_sf"/>
</dbReference>
<dbReference type="EMBL" id="BMAT01002089">
    <property type="protein sequence ID" value="GFR98766.1"/>
    <property type="molecule type" value="Genomic_DNA"/>
</dbReference>
<dbReference type="CDD" id="cd01450">
    <property type="entry name" value="vWFA_subfamily_ECM"/>
    <property type="match status" value="1"/>
</dbReference>
<evidence type="ECO:0000259" key="1">
    <source>
        <dbReference type="PROSITE" id="PS50234"/>
    </source>
</evidence>
<feature type="domain" description="VWFA" evidence="1">
    <location>
        <begin position="294"/>
        <end position="480"/>
    </location>
</feature>
<dbReference type="PANTHER" id="PTHR24020">
    <property type="entry name" value="COLLAGEN ALPHA"/>
    <property type="match status" value="1"/>
</dbReference>
<dbReference type="SMART" id="SM00494">
    <property type="entry name" value="ChtBD2"/>
    <property type="match status" value="1"/>
</dbReference>
<dbReference type="PROSITE" id="PS50940">
    <property type="entry name" value="CHIT_BIND_II"/>
    <property type="match status" value="1"/>
</dbReference>
<dbReference type="SUPFAM" id="SSF53300">
    <property type="entry name" value="vWA-like"/>
    <property type="match status" value="3"/>
</dbReference>
<evidence type="ECO:0000313" key="3">
    <source>
        <dbReference type="EMBL" id="GFR98766.1"/>
    </source>
</evidence>
<accession>A0AAV4HPS0</accession>
<name>A0AAV4HPS0_9GAST</name>
<dbReference type="InterPro" id="IPR002557">
    <property type="entry name" value="Chitin-bd_dom"/>
</dbReference>
<feature type="domain" description="Chitin-binding type-2" evidence="2">
    <location>
        <begin position="498"/>
        <end position="565"/>
    </location>
</feature>